<dbReference type="GO" id="GO:0016020">
    <property type="term" value="C:membrane"/>
    <property type="evidence" value="ECO:0007669"/>
    <property type="project" value="UniProtKB-SubCell"/>
</dbReference>
<keyword evidence="6 7" id="KW-0472">Membrane</keyword>
<proteinExistence type="inferred from homology"/>
<dbReference type="InterPro" id="IPR005828">
    <property type="entry name" value="MFS_sugar_transport-like"/>
</dbReference>
<dbReference type="GO" id="GO:0005351">
    <property type="term" value="F:carbohydrate:proton symporter activity"/>
    <property type="evidence" value="ECO:0007669"/>
    <property type="project" value="TreeGrafter"/>
</dbReference>
<dbReference type="SUPFAM" id="SSF103473">
    <property type="entry name" value="MFS general substrate transporter"/>
    <property type="match status" value="1"/>
</dbReference>
<feature type="transmembrane region" description="Helical" evidence="7">
    <location>
        <begin position="111"/>
        <end position="132"/>
    </location>
</feature>
<dbReference type="PRINTS" id="PR00171">
    <property type="entry name" value="SUGRTRNSPORT"/>
</dbReference>
<dbReference type="EMBL" id="JAPZBS010000004">
    <property type="protein sequence ID" value="KAJ5378312.1"/>
    <property type="molecule type" value="Genomic_DNA"/>
</dbReference>
<gene>
    <name evidence="9" type="ORF">N7496_005721</name>
</gene>
<feature type="transmembrane region" description="Helical" evidence="7">
    <location>
        <begin position="144"/>
        <end position="161"/>
    </location>
</feature>
<dbReference type="RefSeq" id="XP_056557175.1">
    <property type="nucleotide sequence ID" value="XM_056698650.1"/>
</dbReference>
<keyword evidence="4 7" id="KW-0812">Transmembrane</keyword>
<evidence type="ECO:0000256" key="1">
    <source>
        <dbReference type="ARBA" id="ARBA00004141"/>
    </source>
</evidence>
<dbReference type="InterPro" id="IPR036259">
    <property type="entry name" value="MFS_trans_sf"/>
</dbReference>
<dbReference type="Gene3D" id="1.20.1250.20">
    <property type="entry name" value="MFS general substrate transporter like domains"/>
    <property type="match status" value="1"/>
</dbReference>
<evidence type="ECO:0000256" key="2">
    <source>
        <dbReference type="ARBA" id="ARBA00010992"/>
    </source>
</evidence>
<evidence type="ECO:0000256" key="5">
    <source>
        <dbReference type="ARBA" id="ARBA00022989"/>
    </source>
</evidence>
<keyword evidence="3" id="KW-0813">Transport</keyword>
<comment type="caution">
    <text evidence="9">The sequence shown here is derived from an EMBL/GenBank/DDBJ whole genome shotgun (WGS) entry which is preliminary data.</text>
</comment>
<feature type="transmembrane region" description="Helical" evidence="7">
    <location>
        <begin position="399"/>
        <end position="418"/>
    </location>
</feature>
<feature type="transmembrane region" description="Helical" evidence="7">
    <location>
        <begin position="54"/>
        <end position="78"/>
    </location>
</feature>
<dbReference type="PANTHER" id="PTHR48022">
    <property type="entry name" value="PLASTIDIC GLUCOSE TRANSPORTER 4"/>
    <property type="match status" value="1"/>
</dbReference>
<feature type="transmembrane region" description="Helical" evidence="7">
    <location>
        <begin position="12"/>
        <end position="29"/>
    </location>
</feature>
<sequence>MSIFKEAKGRTLYRMMSISSSLAFCMYGYDSGVLGGLQETDAYLKALQYPKGSYIIPMIASSYTLAAAVGSLTVMMFGMVLGRRYCIVLGNVCAIIGAVLQASSWSVPQMIAGRVGFGLGYISCTVPTYMVEMSIDPKARGPEVAIQCAVLISGIALAYWVDFSFTRMDNQISWRIPIGLQAAFATMSVSGMLLLPDTPRWYYATKRTEEGDNVLARLHGLPLDDDRVQAQKEEIQASIRLEESEKSKFNMSLLLWDTTDLRSGRRIRIAFLMLSIKQMMGINMMVYYSPTIFAQVGLSPFLSQLLAAVMMTIYAFGTYLLPSTIERLGRRSILLWSAIACTILMLIFVVTIGLENGTLATQCTAVAAVISFMFVFGYSWIGITWLYTAEIAPLKYRHVGAAAGAFGEWTFSFFAVFGGGTAITNFGWKIYIWQLLSCATAVVFIYFMCPETNGKTLEEIDLLFAVDSVRDTILADQIIHGHKGEATSERIERVA</sequence>
<evidence type="ECO:0000313" key="10">
    <source>
        <dbReference type="Proteomes" id="UP001147782"/>
    </source>
</evidence>
<dbReference type="Proteomes" id="UP001147782">
    <property type="component" value="Unassembled WGS sequence"/>
</dbReference>
<dbReference type="InterPro" id="IPR003663">
    <property type="entry name" value="Sugar/inositol_transpt"/>
</dbReference>
<accession>A0A9W9VDT9</accession>
<keyword evidence="5 7" id="KW-1133">Transmembrane helix</keyword>
<feature type="transmembrane region" description="Helical" evidence="7">
    <location>
        <begin position="301"/>
        <end position="321"/>
    </location>
</feature>
<dbReference type="Pfam" id="PF00083">
    <property type="entry name" value="Sugar_tr"/>
    <property type="match status" value="1"/>
</dbReference>
<feature type="transmembrane region" description="Helical" evidence="7">
    <location>
        <begin position="173"/>
        <end position="195"/>
    </location>
</feature>
<feature type="domain" description="Major facilitator superfamily (MFS) profile" evidence="8">
    <location>
        <begin position="16"/>
        <end position="453"/>
    </location>
</feature>
<reference evidence="9" key="1">
    <citation type="submission" date="2022-11" db="EMBL/GenBank/DDBJ databases">
        <authorList>
            <person name="Petersen C."/>
        </authorList>
    </citation>
    <scope>NUCLEOTIDE SEQUENCE</scope>
    <source>
        <strain evidence="9">IBT 29864</strain>
    </source>
</reference>
<comment type="subcellular location">
    <subcellularLocation>
        <location evidence="1">Membrane</location>
        <topology evidence="1">Multi-pass membrane protein</topology>
    </subcellularLocation>
</comment>
<dbReference type="AlphaFoldDB" id="A0A9W9VDT9"/>
<protein>
    <recommendedName>
        <fullName evidence="8">Major facilitator superfamily (MFS) profile domain-containing protein</fullName>
    </recommendedName>
</protein>
<evidence type="ECO:0000256" key="7">
    <source>
        <dbReference type="SAM" id="Phobius"/>
    </source>
</evidence>
<comment type="similarity">
    <text evidence="2">Belongs to the major facilitator superfamily. Sugar transporter (TC 2.A.1.1) family.</text>
</comment>
<keyword evidence="10" id="KW-1185">Reference proteome</keyword>
<dbReference type="InterPro" id="IPR020846">
    <property type="entry name" value="MFS_dom"/>
</dbReference>
<organism evidence="9 10">
    <name type="scientific">Penicillium cataractarum</name>
    <dbReference type="NCBI Taxonomy" id="2100454"/>
    <lineage>
        <taxon>Eukaryota</taxon>
        <taxon>Fungi</taxon>
        <taxon>Dikarya</taxon>
        <taxon>Ascomycota</taxon>
        <taxon>Pezizomycotina</taxon>
        <taxon>Eurotiomycetes</taxon>
        <taxon>Eurotiomycetidae</taxon>
        <taxon>Eurotiales</taxon>
        <taxon>Aspergillaceae</taxon>
        <taxon>Penicillium</taxon>
    </lineage>
</organism>
<feature type="transmembrane region" description="Helical" evidence="7">
    <location>
        <begin position="85"/>
        <end position="105"/>
    </location>
</feature>
<dbReference type="GeneID" id="81437829"/>
<feature type="transmembrane region" description="Helical" evidence="7">
    <location>
        <begin position="430"/>
        <end position="449"/>
    </location>
</feature>
<dbReference type="PROSITE" id="PS50850">
    <property type="entry name" value="MFS"/>
    <property type="match status" value="1"/>
</dbReference>
<evidence type="ECO:0000256" key="6">
    <source>
        <dbReference type="ARBA" id="ARBA00023136"/>
    </source>
</evidence>
<feature type="transmembrane region" description="Helical" evidence="7">
    <location>
        <begin position="366"/>
        <end position="387"/>
    </location>
</feature>
<evidence type="ECO:0000313" key="9">
    <source>
        <dbReference type="EMBL" id="KAJ5378312.1"/>
    </source>
</evidence>
<dbReference type="PANTHER" id="PTHR48022:SF2">
    <property type="entry name" value="PLASTIDIC GLUCOSE TRANSPORTER 4"/>
    <property type="match status" value="1"/>
</dbReference>
<feature type="transmembrane region" description="Helical" evidence="7">
    <location>
        <begin position="333"/>
        <end position="354"/>
    </location>
</feature>
<dbReference type="OrthoDB" id="6133115at2759"/>
<dbReference type="InterPro" id="IPR050360">
    <property type="entry name" value="MFS_Sugar_Transporters"/>
</dbReference>
<evidence type="ECO:0000256" key="3">
    <source>
        <dbReference type="ARBA" id="ARBA00022448"/>
    </source>
</evidence>
<evidence type="ECO:0000256" key="4">
    <source>
        <dbReference type="ARBA" id="ARBA00022692"/>
    </source>
</evidence>
<evidence type="ECO:0000259" key="8">
    <source>
        <dbReference type="PROSITE" id="PS50850"/>
    </source>
</evidence>
<feature type="transmembrane region" description="Helical" evidence="7">
    <location>
        <begin position="269"/>
        <end position="289"/>
    </location>
</feature>
<name>A0A9W9VDT9_9EURO</name>
<reference evidence="9" key="2">
    <citation type="journal article" date="2023" name="IMA Fungus">
        <title>Comparative genomic study of the Penicillium genus elucidates a diverse pangenome and 15 lateral gene transfer events.</title>
        <authorList>
            <person name="Petersen C."/>
            <person name="Sorensen T."/>
            <person name="Nielsen M.R."/>
            <person name="Sondergaard T.E."/>
            <person name="Sorensen J.L."/>
            <person name="Fitzpatrick D.A."/>
            <person name="Frisvad J.C."/>
            <person name="Nielsen K.L."/>
        </authorList>
    </citation>
    <scope>NUCLEOTIDE SEQUENCE</scope>
    <source>
        <strain evidence="9">IBT 29864</strain>
    </source>
</reference>